<comment type="caution">
    <text evidence="4">The sequence shown here is derived from an EMBL/GenBank/DDBJ whole genome shotgun (WGS) entry which is preliminary data.</text>
</comment>
<evidence type="ECO:0000259" key="3">
    <source>
        <dbReference type="Pfam" id="PF00881"/>
    </source>
</evidence>
<dbReference type="InterPro" id="IPR029479">
    <property type="entry name" value="Nitroreductase"/>
</dbReference>
<dbReference type="Proteomes" id="UP000654345">
    <property type="component" value="Unassembled WGS sequence"/>
</dbReference>
<evidence type="ECO:0000313" key="4">
    <source>
        <dbReference type="EMBL" id="GHO59336.1"/>
    </source>
</evidence>
<keyword evidence="2" id="KW-0560">Oxidoreductase</keyword>
<dbReference type="Pfam" id="PF00881">
    <property type="entry name" value="Nitroreductase"/>
    <property type="match status" value="2"/>
</dbReference>
<accession>A0ABQ3V2E5</accession>
<dbReference type="SUPFAM" id="SSF55469">
    <property type="entry name" value="FMN-dependent nitroreductase-like"/>
    <property type="match status" value="1"/>
</dbReference>
<gene>
    <name evidence="4" type="ORF">KSB_78110</name>
</gene>
<dbReference type="InterPro" id="IPR000415">
    <property type="entry name" value="Nitroreductase-like"/>
</dbReference>
<reference evidence="4 5" key="1">
    <citation type="journal article" date="2021" name="Int. J. Syst. Evol. Microbiol.">
        <title>Reticulibacter mediterranei gen. nov., sp. nov., within the new family Reticulibacteraceae fam. nov., and Ktedonospora formicarum gen. nov., sp. nov., Ktedonobacter robiniae sp. nov., Dictyobacter formicarum sp. nov. and Dictyobacter arantiisoli sp. nov., belonging to the class Ktedonobacteria.</title>
        <authorList>
            <person name="Yabe S."/>
            <person name="Zheng Y."/>
            <person name="Wang C.M."/>
            <person name="Sakai Y."/>
            <person name="Abe K."/>
            <person name="Yokota A."/>
            <person name="Donadio S."/>
            <person name="Cavaletti L."/>
            <person name="Monciardini P."/>
        </authorList>
    </citation>
    <scope>NUCLEOTIDE SEQUENCE [LARGE SCALE GENOMIC DNA]</scope>
    <source>
        <strain evidence="4 5">SOSP1-30</strain>
    </source>
</reference>
<feature type="domain" description="Nitroreductase" evidence="3">
    <location>
        <begin position="14"/>
        <end position="68"/>
    </location>
</feature>
<dbReference type="EMBL" id="BNJG01000003">
    <property type="protein sequence ID" value="GHO59336.1"/>
    <property type="molecule type" value="Genomic_DNA"/>
</dbReference>
<keyword evidence="5" id="KW-1185">Reference proteome</keyword>
<evidence type="ECO:0000313" key="5">
    <source>
        <dbReference type="Proteomes" id="UP000654345"/>
    </source>
</evidence>
<dbReference type="PANTHER" id="PTHR43673">
    <property type="entry name" value="NAD(P)H NITROREDUCTASE YDGI-RELATED"/>
    <property type="match status" value="1"/>
</dbReference>
<dbReference type="Gene3D" id="3.40.109.10">
    <property type="entry name" value="NADH Oxidase"/>
    <property type="match status" value="1"/>
</dbReference>
<dbReference type="RefSeq" id="WP_201375532.1">
    <property type="nucleotide sequence ID" value="NZ_BNJG01000003.1"/>
</dbReference>
<dbReference type="PANTHER" id="PTHR43673:SF10">
    <property type="entry name" value="NADH DEHYDROGENASE_NAD(P)H NITROREDUCTASE XCC3605-RELATED"/>
    <property type="match status" value="1"/>
</dbReference>
<comment type="similarity">
    <text evidence="1">Belongs to the nitroreductase family.</text>
</comment>
<evidence type="ECO:0000256" key="1">
    <source>
        <dbReference type="ARBA" id="ARBA00007118"/>
    </source>
</evidence>
<sequence length="174" mass="19670">MQEIKGKAQVAELIRTQRATRQYSQQAVSEENIRTILNAGRRAQSSKNTQPWQFIVVRDRETLKQLAEGGMYAAHVPHAAFAIALVTSEAGRPNFDLGQAAAYLQLAAWDLGIGSCITWMHYPEKAKEVLHVPADLEFHVVLSFGYPAPQEHPQPPKKNGRKLFDEVVHWERWS</sequence>
<protein>
    <submittedName>
        <fullName evidence="4">Nitroreductase family protein</fullName>
    </submittedName>
</protein>
<feature type="domain" description="Nitroreductase" evidence="3">
    <location>
        <begin position="93"/>
        <end position="146"/>
    </location>
</feature>
<name>A0ABQ3V2E5_9CHLR</name>
<organism evidence="4 5">
    <name type="scientific">Ktedonobacter robiniae</name>
    <dbReference type="NCBI Taxonomy" id="2778365"/>
    <lineage>
        <taxon>Bacteria</taxon>
        <taxon>Bacillati</taxon>
        <taxon>Chloroflexota</taxon>
        <taxon>Ktedonobacteria</taxon>
        <taxon>Ktedonobacterales</taxon>
        <taxon>Ktedonobacteraceae</taxon>
        <taxon>Ktedonobacter</taxon>
    </lineage>
</organism>
<proteinExistence type="inferred from homology"/>
<evidence type="ECO:0000256" key="2">
    <source>
        <dbReference type="ARBA" id="ARBA00023002"/>
    </source>
</evidence>